<organism evidence="1 2">
    <name type="scientific">Primate bocaparvovirus 1 (strain Human bocavirus 1 type 1)</name>
    <name type="common">HBoV1</name>
    <name type="synonym">Human bocavirus type 1</name>
    <dbReference type="NCBI Taxonomy" id="689403"/>
    <lineage>
        <taxon>Viruses</taxon>
        <taxon>Monodnaviria</taxon>
        <taxon>Shotokuvirae</taxon>
        <taxon>Cossaviricota</taxon>
        <taxon>Quintoviricetes</taxon>
        <taxon>Piccovirales</taxon>
        <taxon>Parvoviridae</taxon>
        <taxon>Parvovirinae</taxon>
        <taxon>Bocaparvovirus</taxon>
        <taxon>Bocaparvovirus primate1</taxon>
    </lineage>
</organism>
<dbReference type="Proteomes" id="UP000118311">
    <property type="component" value="Segment"/>
</dbReference>
<dbReference type="EMBL" id="JQ923422">
    <property type="protein sequence ID" value="AFR53045.1"/>
    <property type="molecule type" value="Genomic_DNA"/>
</dbReference>
<evidence type="ECO:0000313" key="1">
    <source>
        <dbReference type="EMBL" id="AFR53045.1"/>
    </source>
</evidence>
<protein>
    <submittedName>
        <fullName evidence="1">ORFx</fullName>
    </submittedName>
</protein>
<reference evidence="1 2" key="1">
    <citation type="journal article" date="2012" name="PLoS Pathog.">
        <title>Establishment of a reverse genetics system for studying human bocavirus in human airway epithelia.</title>
        <authorList>
            <person name="Huang Q."/>
            <person name="Deng X."/>
            <person name="Yan Z."/>
            <person name="Cheng F."/>
            <person name="Luo Y."/>
            <person name="Shen W."/>
            <person name="Lei-Butters D.C."/>
            <person name="Chen A.Y."/>
            <person name="Li Y."/>
            <person name="Tang L."/>
            <person name="Soderlund-Venermo M."/>
            <person name="Engelhardt J.F."/>
            <person name="Qiu J."/>
        </authorList>
    </citation>
    <scope>NUCLEOTIDE SEQUENCE [LARGE SCALE GENOMIC DNA]</scope>
    <source>
        <strain evidence="1">Salvador1</strain>
    </source>
</reference>
<proteinExistence type="predicted"/>
<organismHost>
    <name type="scientific">Homo sapiens</name>
    <name type="common">Human</name>
    <dbReference type="NCBI Taxonomy" id="9606"/>
</organismHost>
<name>J9RYC7_HBOC1</name>
<accession>J9RYC7</accession>
<keyword evidence="2" id="KW-1185">Reference proteome</keyword>
<evidence type="ECO:0000313" key="2">
    <source>
        <dbReference type="Proteomes" id="UP000118311"/>
    </source>
</evidence>
<sequence length="120" mass="14116">MVLTQHTTMTSQLAFTSFVMESMLTQMHLIHGMRTSCLIFHTRPGNFFNMDIFLLKMNSQILMEMQLEAMLQKKHFCIRCLFFYLKTVTTKYLELVRALNLLLTLTVNGLTMKEHTFLLD</sequence>